<feature type="transmembrane region" description="Helical" evidence="2">
    <location>
        <begin position="1030"/>
        <end position="1053"/>
    </location>
</feature>
<dbReference type="RefSeq" id="WP_002701883.1">
    <property type="nucleotide sequence ID" value="NZ_AAWS01000041.1"/>
</dbReference>
<keyword evidence="2" id="KW-1133">Transmembrane helix</keyword>
<dbReference type="Proteomes" id="UP000004095">
    <property type="component" value="Unassembled WGS sequence"/>
</dbReference>
<feature type="transmembrane region" description="Helical" evidence="2">
    <location>
        <begin position="988"/>
        <end position="1010"/>
    </location>
</feature>
<dbReference type="OrthoDB" id="333971at2"/>
<evidence type="ECO:0000313" key="3">
    <source>
        <dbReference type="EMBL" id="EAY25903.1"/>
    </source>
</evidence>
<comment type="caution">
    <text evidence="3">The sequence shown here is derived from an EMBL/GenBank/DDBJ whole genome shotgun (WGS) entry which is preliminary data.</text>
</comment>
<sequence length="1313" mass="146215">MKTPHISSSFSNLLQKFKPSYTTTTGHQISHTPEADEVCINGENIDHSYWKDSQKTGLRIEHDGFEVKVDFSQSKVEGIIEGLEDEKVVLNPFYCHNFRLSDGVDIQANKKGKHLELSWNPASKGWKNVAWHRQDLIPYFYFKTAQQVVAYARYEPHIEGSAIAVSFKNAVQEIPLRPFNDCRLHHLKDNNHTIEVEGTLTPSEEALPIYQNNVPSPVEFCYPLGLHLVASPDKKTVTGVLIVKTQKEDDDLKFFGVQGDLAQQETAQTAHHWDKPTKPTQVNRLGASGFVGAWGTSIPKPYETGVNGGPFGPQVRSEGKLGAAASQGETPDTAQNLGLRSWAKSGELPSRVMTIDLERKLNRIVNWNQGKGTYTDDDGNTHQLDLLNEAIGNDYKQIVRYFTKGSEKEGGKFGGSHYNFKGEFYSAAETALPGDLKDIGGRYKAINEKTSLVQFAYAFPNATNSLGLGDLEKAKKAIRQLNSKRAKKWMDEYLKTNDDFKAQQRELFDREFKKMADTVGITALIEEQRNKEIYYHPERVITDYNPENYYQDTVDILIARIKENLGMTVNIEETLMDRGVDVSLMSSVDDLEKYVRKYKCFSALAFFYYVTQPAKIERLALYSSREDNSATTSKINDIMVVLSYLEQDSKLPDKQVDPSGVYPSFNPNLLSATFYNVIMSDLALREMAQYIQPDQEVFGQLMEETAKAMISLYQNSTMDGAQGVIKELQDMMGTSVKDYQESVFQMSYAKMYNMVAASGWQESFVKDNYSFGAKTDPREIAFRSTVSEESLVGGLYKNLYIMGGMMQMMTILVPLIASDGKPTAKDIGNLSAVIAPIILPTLIEGIARSAVVIGAGGWRAVWARSGGSMFTGTSKIIPMEEGMGKAKIFFARKTIVKQIELRKSLLDSKAMEEYNQAVEDFNNASSEDEFAAFEKMQEKAKPLVKEGVAMGEDGVATSEVVQGSITELEGMLSAYEESSLFFKMFPDFASFAGAFFGFSLSVFGLVYTSIQLGKDLKGGADQEQIIVDSLFVTSAALQVTGFVVGTLAVEAIVGATAAAVMSAFALVLGVVGFLIFAGVFIYRLIHPPKPKEITSPYEYFRDYIADKNNVHGTSVFYMPYETAIDYLDVTTSTSMVYSIKTGVLFSFQGETNSSSFKKILCPKSDKGAQVVEEIYLNALAFGNLLNIDTNPGGYTKISGFMNTSSDGTPYWQRFYLGYDPSDRKVKFMPLFTPTQENENDKMYQQQWVFKIADAASITKQDDNLESAKFTVINRSLGESTYLTYNSMTKSLSMGGDAQSSRWLVKSVIVDTAI</sequence>
<keyword evidence="2" id="KW-0472">Membrane</keyword>
<proteinExistence type="predicted"/>
<accession>A1ZUL7</accession>
<keyword evidence="4" id="KW-1185">Reference proteome</keyword>
<evidence type="ECO:0000256" key="2">
    <source>
        <dbReference type="SAM" id="Phobius"/>
    </source>
</evidence>
<dbReference type="EMBL" id="AAWS01000041">
    <property type="protein sequence ID" value="EAY25903.1"/>
    <property type="molecule type" value="Genomic_DNA"/>
</dbReference>
<evidence type="ECO:0000256" key="1">
    <source>
        <dbReference type="SAM" id="MobiDB-lite"/>
    </source>
</evidence>
<reference evidence="3 4" key="1">
    <citation type="submission" date="2007-01" db="EMBL/GenBank/DDBJ databases">
        <authorList>
            <person name="Haygood M."/>
            <person name="Podell S."/>
            <person name="Anderson C."/>
            <person name="Hopkinson B."/>
            <person name="Roe K."/>
            <person name="Barbeau K."/>
            <person name="Gaasterland T."/>
            <person name="Ferriera S."/>
            <person name="Johnson J."/>
            <person name="Kravitz S."/>
            <person name="Beeson K."/>
            <person name="Sutton G."/>
            <person name="Rogers Y.-H."/>
            <person name="Friedman R."/>
            <person name="Frazier M."/>
            <person name="Venter J.C."/>
        </authorList>
    </citation>
    <scope>NUCLEOTIDE SEQUENCE [LARGE SCALE GENOMIC DNA]</scope>
    <source>
        <strain evidence="3 4">ATCC 23134</strain>
    </source>
</reference>
<protein>
    <submittedName>
        <fullName evidence="3">Uncharacterized protein</fullName>
    </submittedName>
</protein>
<organism evidence="3 4">
    <name type="scientific">Microscilla marina ATCC 23134</name>
    <dbReference type="NCBI Taxonomy" id="313606"/>
    <lineage>
        <taxon>Bacteria</taxon>
        <taxon>Pseudomonadati</taxon>
        <taxon>Bacteroidota</taxon>
        <taxon>Cytophagia</taxon>
        <taxon>Cytophagales</taxon>
        <taxon>Microscillaceae</taxon>
        <taxon>Microscilla</taxon>
    </lineage>
</organism>
<feature type="region of interest" description="Disordered" evidence="1">
    <location>
        <begin position="306"/>
        <end position="334"/>
    </location>
</feature>
<feature type="transmembrane region" description="Helical" evidence="2">
    <location>
        <begin position="1059"/>
        <end position="1082"/>
    </location>
</feature>
<keyword evidence="2" id="KW-0812">Transmembrane</keyword>
<evidence type="ECO:0000313" key="4">
    <source>
        <dbReference type="Proteomes" id="UP000004095"/>
    </source>
</evidence>
<name>A1ZUL7_MICM2</name>
<gene>
    <name evidence="3" type="ORF">M23134_00857</name>
</gene>